<dbReference type="RefSeq" id="WP_166645841.1">
    <property type="nucleotide sequence ID" value="NZ_SOAN01000001.1"/>
</dbReference>
<comment type="caution">
    <text evidence="4">The sequence shown here is derived from an EMBL/GenBank/DDBJ whole genome shotgun (WGS) entry which is preliminary data.</text>
</comment>
<dbReference type="InterPro" id="IPR006805">
    <property type="entry name" value="Anth_synth_I_N"/>
</dbReference>
<dbReference type="Gene3D" id="3.60.120.10">
    <property type="entry name" value="Anthranilate synthase"/>
    <property type="match status" value="1"/>
</dbReference>
<dbReference type="EMBL" id="SOAN01000001">
    <property type="protein sequence ID" value="TDS87552.1"/>
    <property type="molecule type" value="Genomic_DNA"/>
</dbReference>
<feature type="domain" description="Anthranilate synthase component I N-terminal" evidence="3">
    <location>
        <begin position="42"/>
        <end position="191"/>
    </location>
</feature>
<dbReference type="GO" id="GO:0008153">
    <property type="term" value="P:4-aminobenzoate biosynthetic process"/>
    <property type="evidence" value="ECO:0007669"/>
    <property type="project" value="TreeGrafter"/>
</dbReference>
<dbReference type="PANTHER" id="PTHR11236">
    <property type="entry name" value="AMINOBENZOATE/ANTHRANILATE SYNTHASE"/>
    <property type="match status" value="1"/>
</dbReference>
<feature type="domain" description="Chorismate-utilising enzyme C-terminal" evidence="2">
    <location>
        <begin position="247"/>
        <end position="508"/>
    </location>
</feature>
<dbReference type="Proteomes" id="UP000294506">
    <property type="component" value="Unassembled WGS sequence"/>
</dbReference>
<gene>
    <name evidence="4" type="ORF">EV640_101338</name>
</gene>
<dbReference type="PRINTS" id="PR00095">
    <property type="entry name" value="ANTSNTHASEI"/>
</dbReference>
<dbReference type="InterPro" id="IPR015890">
    <property type="entry name" value="Chorismate_C"/>
</dbReference>
<dbReference type="GO" id="GO:0000162">
    <property type="term" value="P:L-tryptophan biosynthetic process"/>
    <property type="evidence" value="ECO:0007669"/>
    <property type="project" value="TreeGrafter"/>
</dbReference>
<evidence type="ECO:0000259" key="2">
    <source>
        <dbReference type="Pfam" id="PF00425"/>
    </source>
</evidence>
<keyword evidence="5" id="KW-1185">Reference proteome</keyword>
<proteinExistence type="predicted"/>
<dbReference type="AlphaFoldDB" id="A0A4R7G7H7"/>
<name>A0A4R7G7H7_9MICC</name>
<reference evidence="4 5" key="1">
    <citation type="submission" date="2019-03" db="EMBL/GenBank/DDBJ databases">
        <title>Genomic Encyclopedia of Type Strains, Phase III (KMG-III): the genomes of soil and plant-associated and newly described type strains.</title>
        <authorList>
            <person name="Whitman W."/>
        </authorList>
    </citation>
    <scope>NUCLEOTIDE SEQUENCE [LARGE SCALE GENOMIC DNA]</scope>
    <source>
        <strain evidence="4 5">DSM 27373</strain>
    </source>
</reference>
<evidence type="ECO:0000259" key="3">
    <source>
        <dbReference type="Pfam" id="PF04715"/>
    </source>
</evidence>
<evidence type="ECO:0000313" key="5">
    <source>
        <dbReference type="Proteomes" id="UP000294506"/>
    </source>
</evidence>
<dbReference type="PANTHER" id="PTHR11236:SF18">
    <property type="entry name" value="AMINODEOXYCHORISMATE SYNTHASE"/>
    <property type="match status" value="1"/>
</dbReference>
<evidence type="ECO:0000313" key="4">
    <source>
        <dbReference type="EMBL" id="TDS87552.1"/>
    </source>
</evidence>
<feature type="region of interest" description="Disordered" evidence="1">
    <location>
        <begin position="324"/>
        <end position="344"/>
    </location>
</feature>
<dbReference type="SUPFAM" id="SSF56322">
    <property type="entry name" value="ADC synthase"/>
    <property type="match status" value="1"/>
</dbReference>
<dbReference type="Pfam" id="PF04715">
    <property type="entry name" value="Anth_synt_I_N"/>
    <property type="match status" value="1"/>
</dbReference>
<dbReference type="GO" id="GO:0005737">
    <property type="term" value="C:cytoplasm"/>
    <property type="evidence" value="ECO:0007669"/>
    <property type="project" value="TreeGrafter"/>
</dbReference>
<organism evidence="4 5">
    <name type="scientific">Nesterenkonia aurantiaca</name>
    <dbReference type="NCBI Taxonomy" id="1436010"/>
    <lineage>
        <taxon>Bacteria</taxon>
        <taxon>Bacillati</taxon>
        <taxon>Actinomycetota</taxon>
        <taxon>Actinomycetes</taxon>
        <taxon>Micrococcales</taxon>
        <taxon>Micrococcaceae</taxon>
        <taxon>Nesterenkonia</taxon>
    </lineage>
</organism>
<evidence type="ECO:0000256" key="1">
    <source>
        <dbReference type="SAM" id="MobiDB-lite"/>
    </source>
</evidence>
<dbReference type="GO" id="GO:0046820">
    <property type="term" value="F:4-amino-4-deoxychorismate synthase activity"/>
    <property type="evidence" value="ECO:0007669"/>
    <property type="project" value="TreeGrafter"/>
</dbReference>
<feature type="compositionally biased region" description="Basic and acidic residues" evidence="1">
    <location>
        <begin position="332"/>
        <end position="341"/>
    </location>
</feature>
<accession>A0A4R7G7H7</accession>
<dbReference type="Pfam" id="PF00425">
    <property type="entry name" value="Chorismate_bind"/>
    <property type="match status" value="1"/>
</dbReference>
<dbReference type="InterPro" id="IPR005801">
    <property type="entry name" value="ADC_synthase"/>
</dbReference>
<sequence length="529" mass="55922">MRAASTSRLLDLEELVPESARRARAHQARDSEDLAAQLFASLNAQLPGVPAALLESSDHARTEQPARSAHSILAFSFGAQAATVSHLKGQTSVTTPAGTTEAQQPFFSWLAENWSRPADQAAADGDPDQPPRDTPRFALGWVGWLGYELKRESGSADLAGTALEQSGLPTQEASLFRATHAVVIHHGTGQLELQCLDPSTESDWEEQVIRALARPVPAGSAARRVDGSDAAPQGTAAVQDVAVRDSRSTYLAAIQAAKREITAGNSYEVCLTTAVTGTLAPGHASGVDLFAVLRARNRAPFTAFLSNGETEILSTSPERFLSVSAGGTVRSEPIKGTRPRGDTTAADRAMIEDLRTHPKDRAENVMIADLVRNDLSIHAVPGSLRTERLCAVETYPSVHQLVSTVSAQIPDEVPRARVVADAFPPGSMTGAPKISTMEILQRLETGARGPYSGVAGYFSTNGAADLAVLIRTAVLTGTPGARQLHLGLGGAITADSDPAEEWEEIRTKSRGVLEALGATFPDSAPEASR</sequence>
<dbReference type="InterPro" id="IPR019999">
    <property type="entry name" value="Anth_synth_I-like"/>
</dbReference>
<protein>
    <submittedName>
        <fullName evidence="4">Anthranilate/para-aminobenzoate synthase component I</fullName>
    </submittedName>
</protein>